<proteinExistence type="predicted"/>
<dbReference type="RefSeq" id="WP_160115878.1">
    <property type="nucleotide sequence ID" value="NZ_FNUY01000011.1"/>
</dbReference>
<evidence type="ECO:0008006" key="3">
    <source>
        <dbReference type="Google" id="ProtNLM"/>
    </source>
</evidence>
<dbReference type="Gene3D" id="3.20.20.80">
    <property type="entry name" value="Glycosidases"/>
    <property type="match status" value="1"/>
</dbReference>
<dbReference type="OrthoDB" id="8148509at2"/>
<protein>
    <recommendedName>
        <fullName evidence="3">Glycosyl hydrolase-like 10</fullName>
    </recommendedName>
</protein>
<dbReference type="Proteomes" id="UP000236743">
    <property type="component" value="Unassembled WGS sequence"/>
</dbReference>
<keyword evidence="2" id="KW-1185">Reference proteome</keyword>
<dbReference type="AlphaFoldDB" id="A0A1H6CPQ3"/>
<evidence type="ECO:0000313" key="2">
    <source>
        <dbReference type="Proteomes" id="UP000236743"/>
    </source>
</evidence>
<name>A0A1H6CPQ3_9HYPH</name>
<evidence type="ECO:0000313" key="1">
    <source>
        <dbReference type="EMBL" id="SEG74961.1"/>
    </source>
</evidence>
<reference evidence="1 2" key="1">
    <citation type="submission" date="2016-10" db="EMBL/GenBank/DDBJ databases">
        <authorList>
            <person name="de Groot N.N."/>
        </authorList>
    </citation>
    <scope>NUCLEOTIDE SEQUENCE [LARGE SCALE GENOMIC DNA]</scope>
    <source>
        <strain evidence="1 2">DSM 26656</strain>
    </source>
</reference>
<dbReference type="EMBL" id="FNUY01000011">
    <property type="protein sequence ID" value="SEG74961.1"/>
    <property type="molecule type" value="Genomic_DNA"/>
</dbReference>
<gene>
    <name evidence="1" type="ORF">SAMN04488115_111163</name>
</gene>
<accession>A0A1H6CPQ3</accession>
<sequence length="478" mass="52384">MMRSATPLLGLTVMPEYVQVEGIDRVIENVLRAGATAVCTAPAVTELADEATGAREPPSDAGAGSVRTLDRPLWGQTALFIRTAPSFAPNRELYGDGPYAPPPPQALTDREGFIIRDFLKACKRAGIETQFQLMAAAPPAYRVQWRQTRPEDEPLTAWGSPVTGRVDANLTPASPGLRSYMRALIIDLVANYPELDAIRFDWPEFPPYAPESLLFDFNPFAIKRGQELGHDVEKIRADVLSFCRRINAPDACAAFVNSFGRDGLTPDNLEAAGLSAFFAYRSALVVDYVRYLVDTVRDVSGGRLKVHLQGFPPPLNHLSGFDIAALDGLGCELGIKLYTMHWPMIERAYAARLAGYAGMSEHDALCAVRRAFRFTRAEAENVADVHYPEPNEPHRAADDVIGTKLRAARKAIKTSPFWALAHGYGPTDDVLRRLQAAFVHGGGRVHMNRYGYLSDEKLGRIGSYIGSEQAAAAVARAR</sequence>
<organism evidence="1 2">
    <name type="scientific">Bosea lathyri</name>
    <dbReference type="NCBI Taxonomy" id="1036778"/>
    <lineage>
        <taxon>Bacteria</taxon>
        <taxon>Pseudomonadati</taxon>
        <taxon>Pseudomonadota</taxon>
        <taxon>Alphaproteobacteria</taxon>
        <taxon>Hyphomicrobiales</taxon>
        <taxon>Boseaceae</taxon>
        <taxon>Bosea</taxon>
    </lineage>
</organism>